<feature type="compositionally biased region" description="Acidic residues" evidence="3">
    <location>
        <begin position="218"/>
        <end position="234"/>
    </location>
</feature>
<feature type="region of interest" description="Disordered" evidence="3">
    <location>
        <begin position="557"/>
        <end position="591"/>
    </location>
</feature>
<dbReference type="Pfam" id="PF00570">
    <property type="entry name" value="HRDC"/>
    <property type="match status" value="1"/>
</dbReference>
<feature type="domain" description="HRDC" evidence="4">
    <location>
        <begin position="477"/>
        <end position="558"/>
    </location>
</feature>
<feature type="region of interest" description="Disordered" evidence="3">
    <location>
        <begin position="823"/>
        <end position="1010"/>
    </location>
</feature>
<organism evidence="5 6">
    <name type="scientific">Anaeramoeba flamelloides</name>
    <dbReference type="NCBI Taxonomy" id="1746091"/>
    <lineage>
        <taxon>Eukaryota</taxon>
        <taxon>Metamonada</taxon>
        <taxon>Anaeramoebidae</taxon>
        <taxon>Anaeramoeba</taxon>
    </lineage>
</organism>
<keyword evidence="2" id="KW-0539">Nucleus</keyword>
<feature type="compositionally biased region" description="Acidic residues" evidence="3">
    <location>
        <begin position="715"/>
        <end position="724"/>
    </location>
</feature>
<evidence type="ECO:0000256" key="1">
    <source>
        <dbReference type="ARBA" id="ARBA00004123"/>
    </source>
</evidence>
<dbReference type="SUPFAM" id="SSF53098">
    <property type="entry name" value="Ribonuclease H-like"/>
    <property type="match status" value="1"/>
</dbReference>
<feature type="compositionally biased region" description="Low complexity" evidence="3">
    <location>
        <begin position="823"/>
        <end position="838"/>
    </location>
</feature>
<comment type="subcellular location">
    <subcellularLocation>
        <location evidence="1">Nucleus</location>
    </subcellularLocation>
</comment>
<sequence>MSQIDYPKFTKKLLSQIYKSESDSNRFLSSDELGFNMLLPGFSERLGLMNKKIEDLALKFLNYASNSLGERNNTYNTLKGNHRFDKIVPLIDKLIEKTDVIIDPLSSIKLDLTSNETKGKVVKLHHKKIFNADNIKRPQLEFDPPINNDSSDLFYPNLKSKPFSILSLSDSIEKLKSGQIKHPYEPEIESFRFEFENYKKAFQREKEKQDQEKKKIEIEEEEEEDEDEDEDEEKEKEKEIIQKHFTTTVWVNSKSKLNNMVDKLNSLKTKNKPVSIHFEEHNYRSFQGFTCILIFSCQDLGTWVIDAFKLRSVLSNKLNEITANPQILKLVSNSNKLIPSLQRDFSLYFVNIIDLDLICNQLNIKNTSLTNICKTVNSQWKLKMQYDFVDWRIRPLPKKMIQYISKFAICKWYLFEYYFKDQIVSMTGNNHDQEMKLFEQLFEKSKQKSLLFYQKPLFDEKISDNYLNELKTNHNFNEIQFSVAKQLLFWRDNYAREKDESLDYVLPLHLLSRIARKTPLNHKLLIYYCDKKIPPPVRLESAEIINIVRKTIKTFEQNEKEQEEKKKEEEKKKMEEEKEKEKEKEMEMEEELLENDIKANKNLKMETNISERKSLLFDSDSDSDSEPESKYAHASENESEIKTTGSLVSNTEKKKNMITNNIENKNINKDLHNLTGNVWESFNEDKQNENIKKKEKKAMDDIKENSERKRNFSEIESENTELDDNSNNNDKKNMEETKNDVVENKNEKKQNTELIKNLKYLRTLGWIHDDNIISNIIDPLGVNKKKNVQVEEFISFDQIENERKLKNIHDYQNKKYRDKQNYYNNKRNYNDGYRNRGNLPRRNSLNPRFKRNNFSKGNMEENNQYSKYNRDYENFHPERKNQNRGRYTLEKSRSFNNLDYQQKKFRKNNNYSKKSYQNNRNYNKNRNEYNNNRNDNSSRNYNNTNNNQFYNKNENQNYNNNRSYNNKYNNNNSNNLNNNRYSPNDNFNKNRNQNQNRNRNRNRNYQRRDY</sequence>
<feature type="compositionally biased region" description="Basic and acidic residues" evidence="3">
    <location>
        <begin position="204"/>
        <end position="217"/>
    </location>
</feature>
<dbReference type="Pfam" id="PF01612">
    <property type="entry name" value="DNA_pol_A_exo1"/>
    <property type="match status" value="1"/>
</dbReference>
<dbReference type="Gene3D" id="3.30.420.10">
    <property type="entry name" value="Ribonuclease H-like superfamily/Ribonuclease H"/>
    <property type="match status" value="1"/>
</dbReference>
<accession>A0ABQ8YGP5</accession>
<name>A0ABQ8YGP5_9EUKA</name>
<feature type="compositionally biased region" description="Basic and acidic residues" evidence="3">
    <location>
        <begin position="687"/>
        <end position="713"/>
    </location>
</feature>
<evidence type="ECO:0000313" key="5">
    <source>
        <dbReference type="EMBL" id="KAJ6243747.1"/>
    </source>
</evidence>
<evidence type="ECO:0000313" key="6">
    <source>
        <dbReference type="Proteomes" id="UP001150062"/>
    </source>
</evidence>
<evidence type="ECO:0000259" key="4">
    <source>
        <dbReference type="PROSITE" id="PS50967"/>
    </source>
</evidence>
<evidence type="ECO:0000256" key="2">
    <source>
        <dbReference type="ARBA" id="ARBA00023242"/>
    </source>
</evidence>
<dbReference type="Proteomes" id="UP001150062">
    <property type="component" value="Unassembled WGS sequence"/>
</dbReference>
<feature type="region of interest" description="Disordered" evidence="3">
    <location>
        <begin position="687"/>
        <end position="746"/>
    </location>
</feature>
<dbReference type="Gene3D" id="1.10.150.80">
    <property type="entry name" value="HRDC domain"/>
    <property type="match status" value="1"/>
</dbReference>
<comment type="caution">
    <text evidence="5">The sequence shown here is derived from an EMBL/GenBank/DDBJ whole genome shotgun (WGS) entry which is preliminary data.</text>
</comment>
<feature type="compositionally biased region" description="Polar residues" evidence="3">
    <location>
        <begin position="854"/>
        <end position="867"/>
    </location>
</feature>
<feature type="compositionally biased region" description="Basic and acidic residues" evidence="3">
    <location>
        <begin position="557"/>
        <end position="585"/>
    </location>
</feature>
<dbReference type="InterPro" id="IPR036397">
    <property type="entry name" value="RNaseH_sf"/>
</dbReference>
<dbReference type="InterPro" id="IPR002121">
    <property type="entry name" value="HRDC_dom"/>
</dbReference>
<feature type="region of interest" description="Disordered" evidence="3">
    <location>
        <begin position="614"/>
        <end position="652"/>
    </location>
</feature>
<dbReference type="PANTHER" id="PTHR12124">
    <property type="entry name" value="POLYMYOSITIS/SCLERODERMA AUTOANTIGEN-RELATED"/>
    <property type="match status" value="1"/>
</dbReference>
<dbReference type="SUPFAM" id="SSF47819">
    <property type="entry name" value="HRDC-like"/>
    <property type="match status" value="1"/>
</dbReference>
<feature type="compositionally biased region" description="Basic and acidic residues" evidence="3">
    <location>
        <begin position="868"/>
        <end position="893"/>
    </location>
</feature>
<feature type="compositionally biased region" description="Basic and acidic residues" evidence="3">
    <location>
        <begin position="729"/>
        <end position="746"/>
    </location>
</feature>
<dbReference type="PANTHER" id="PTHR12124:SF47">
    <property type="entry name" value="EXOSOME COMPONENT 10"/>
    <property type="match status" value="1"/>
</dbReference>
<dbReference type="SMART" id="SM00474">
    <property type="entry name" value="35EXOc"/>
    <property type="match status" value="1"/>
</dbReference>
<dbReference type="InterPro" id="IPR044876">
    <property type="entry name" value="HRDC_dom_sf"/>
</dbReference>
<feature type="compositionally biased region" description="Basic residues" evidence="3">
    <location>
        <begin position="998"/>
        <end position="1010"/>
    </location>
</feature>
<dbReference type="InterPro" id="IPR002562">
    <property type="entry name" value="3'-5'_exonuclease_dom"/>
</dbReference>
<dbReference type="InterPro" id="IPR045092">
    <property type="entry name" value="Rrp6-like"/>
</dbReference>
<reference evidence="5" key="1">
    <citation type="submission" date="2022-08" db="EMBL/GenBank/DDBJ databases">
        <title>Novel sulfate-reducing endosymbionts in the free-living metamonad Anaeramoeba.</title>
        <authorList>
            <person name="Jerlstrom-Hultqvist J."/>
            <person name="Cepicka I."/>
            <person name="Gallot-Lavallee L."/>
            <person name="Salas-Leiva D."/>
            <person name="Curtis B.A."/>
            <person name="Zahonova K."/>
            <person name="Pipaliya S."/>
            <person name="Dacks J."/>
            <person name="Roger A.J."/>
        </authorList>
    </citation>
    <scope>NUCLEOTIDE SEQUENCE</scope>
    <source>
        <strain evidence="5">Schooner1</strain>
    </source>
</reference>
<feature type="compositionally biased region" description="Basic and acidic residues" evidence="3">
    <location>
        <begin position="627"/>
        <end position="641"/>
    </location>
</feature>
<gene>
    <name evidence="5" type="ORF">M0813_22188</name>
</gene>
<feature type="region of interest" description="Disordered" evidence="3">
    <location>
        <begin position="204"/>
        <end position="238"/>
    </location>
</feature>
<keyword evidence="6" id="KW-1185">Reference proteome</keyword>
<dbReference type="EMBL" id="JAOAOG010000168">
    <property type="protein sequence ID" value="KAJ6243747.1"/>
    <property type="molecule type" value="Genomic_DNA"/>
</dbReference>
<dbReference type="InterPro" id="IPR010997">
    <property type="entry name" value="HRDC-like_sf"/>
</dbReference>
<feature type="compositionally biased region" description="Low complexity" evidence="3">
    <location>
        <begin position="908"/>
        <end position="997"/>
    </location>
</feature>
<protein>
    <submittedName>
        <fullName evidence="5">Exosome component 10</fullName>
    </submittedName>
</protein>
<evidence type="ECO:0000256" key="3">
    <source>
        <dbReference type="SAM" id="MobiDB-lite"/>
    </source>
</evidence>
<dbReference type="InterPro" id="IPR012337">
    <property type="entry name" value="RNaseH-like_sf"/>
</dbReference>
<proteinExistence type="predicted"/>
<dbReference type="PROSITE" id="PS50967">
    <property type="entry name" value="HRDC"/>
    <property type="match status" value="1"/>
</dbReference>